<organism evidence="1 2">
    <name type="scientific">Leptospira weilii serovar Topaz str. LT2116</name>
    <dbReference type="NCBI Taxonomy" id="1088540"/>
    <lineage>
        <taxon>Bacteria</taxon>
        <taxon>Pseudomonadati</taxon>
        <taxon>Spirochaetota</taxon>
        <taxon>Spirochaetia</taxon>
        <taxon>Leptospirales</taxon>
        <taxon>Leptospiraceae</taxon>
        <taxon>Leptospira</taxon>
    </lineage>
</organism>
<gene>
    <name evidence="1" type="ORF">LEP1GSC188_1269</name>
</gene>
<sequence length="83" mass="9607">MFQFCENGSHSIHNQSVDRITNHCVTEMTLHHIQRRLSRTEARNLYIFCFSAYALSKAFSISEASKVSLISTVALEFFLFYNP</sequence>
<proteinExistence type="predicted"/>
<evidence type="ECO:0000313" key="2">
    <source>
        <dbReference type="Proteomes" id="UP000011770"/>
    </source>
</evidence>
<comment type="caution">
    <text evidence="1">The sequence shown here is derived from an EMBL/GenBank/DDBJ whole genome shotgun (WGS) entry which is preliminary data.</text>
</comment>
<evidence type="ECO:0000313" key="1">
    <source>
        <dbReference type="EMBL" id="EMF83671.1"/>
    </source>
</evidence>
<accession>M3H3I0</accession>
<name>M3H3I0_9LEPT</name>
<reference evidence="1 2" key="1">
    <citation type="submission" date="2013-01" db="EMBL/GenBank/DDBJ databases">
        <authorList>
            <person name="Harkins D.M."/>
            <person name="Durkin A.S."/>
            <person name="Brinkac L.M."/>
            <person name="Haft D.H."/>
            <person name="Selengut J.D."/>
            <person name="Sanka R."/>
            <person name="DePew J."/>
            <person name="Purushe J."/>
            <person name="Tulsiani S.M."/>
            <person name="Graham G.C."/>
            <person name="Burns M.-A."/>
            <person name="Dohnt M.F."/>
            <person name="Smythe L.D."/>
            <person name="McKay D.B."/>
            <person name="Craig S.B."/>
            <person name="Vinetz J.M."/>
            <person name="Sutton G.G."/>
            <person name="Nierman W.C."/>
            <person name="Fouts D.E."/>
        </authorList>
    </citation>
    <scope>NUCLEOTIDE SEQUENCE [LARGE SCALE GENOMIC DNA]</scope>
    <source>
        <strain evidence="1 2">LT2116</strain>
    </source>
</reference>
<protein>
    <submittedName>
        <fullName evidence="1">Uncharacterized protein</fullName>
    </submittedName>
</protein>
<dbReference type="AlphaFoldDB" id="M3H3I0"/>
<dbReference type="EMBL" id="AHOR02000012">
    <property type="protein sequence ID" value="EMF83671.1"/>
    <property type="molecule type" value="Genomic_DNA"/>
</dbReference>
<dbReference type="Proteomes" id="UP000011770">
    <property type="component" value="Unassembled WGS sequence"/>
</dbReference>